<dbReference type="CDD" id="cd06261">
    <property type="entry name" value="TM_PBP2"/>
    <property type="match status" value="1"/>
</dbReference>
<gene>
    <name evidence="9" type="ordered locus">Apre_1668</name>
</gene>
<dbReference type="eggNOG" id="COG0395">
    <property type="taxonomic scope" value="Bacteria"/>
</dbReference>
<dbReference type="RefSeq" id="WP_015778584.1">
    <property type="nucleotide sequence ID" value="NC_013171.1"/>
</dbReference>
<dbReference type="InterPro" id="IPR035906">
    <property type="entry name" value="MetI-like_sf"/>
</dbReference>
<evidence type="ECO:0000256" key="6">
    <source>
        <dbReference type="ARBA" id="ARBA00023136"/>
    </source>
</evidence>
<keyword evidence="10" id="KW-1185">Reference proteome</keyword>
<dbReference type="Gene3D" id="1.10.3720.10">
    <property type="entry name" value="MetI-like"/>
    <property type="match status" value="1"/>
</dbReference>
<accession>C7RES5</accession>
<feature type="transmembrane region" description="Helical" evidence="7">
    <location>
        <begin position="7"/>
        <end position="32"/>
    </location>
</feature>
<evidence type="ECO:0000259" key="8">
    <source>
        <dbReference type="PROSITE" id="PS50928"/>
    </source>
</evidence>
<sequence length="284" mass="31830">MKKKVNIFNIFIYLCLAIFALSIIIPVAWVFMASVKTNPEFYGNPWALPLGFYLDNFKDAWSAANMGDYFINSLVVTATALAILLIIALPFSYILARMNFKGRKFVNSYVKAGLFINLSYIVIPIFLMVRNVSKFLPTSLLNNRFVLALIYASTAVPFTVYLLTNFFSAISKSYEEAAYIDGAGYFRTMVDIMIPMAKPAVITVILFNFLSFWNEYILALTLMTDPEKRTLPVGLINLQQAARGAANYGRLYAGLVIVMIPTLIIYILVQKQLTEGMMVGGDKG</sequence>
<evidence type="ECO:0000313" key="10">
    <source>
        <dbReference type="Proteomes" id="UP000002294"/>
    </source>
</evidence>
<evidence type="ECO:0000256" key="2">
    <source>
        <dbReference type="ARBA" id="ARBA00022448"/>
    </source>
</evidence>
<dbReference type="InterPro" id="IPR000515">
    <property type="entry name" value="MetI-like"/>
</dbReference>
<dbReference type="PANTHER" id="PTHR43744">
    <property type="entry name" value="ABC TRANSPORTER PERMEASE PROTEIN MG189-RELATED-RELATED"/>
    <property type="match status" value="1"/>
</dbReference>
<keyword evidence="4 7" id="KW-0812">Transmembrane</keyword>
<dbReference type="Pfam" id="PF00528">
    <property type="entry name" value="BPD_transp_1"/>
    <property type="match status" value="1"/>
</dbReference>
<dbReference type="AlphaFoldDB" id="C7RES5"/>
<name>C7RES5_ANAPD</name>
<evidence type="ECO:0000256" key="5">
    <source>
        <dbReference type="ARBA" id="ARBA00022989"/>
    </source>
</evidence>
<evidence type="ECO:0000256" key="3">
    <source>
        <dbReference type="ARBA" id="ARBA00022475"/>
    </source>
</evidence>
<dbReference type="PANTHER" id="PTHR43744:SF12">
    <property type="entry name" value="ABC TRANSPORTER PERMEASE PROTEIN MG189-RELATED"/>
    <property type="match status" value="1"/>
</dbReference>
<dbReference type="EMBL" id="CP001708">
    <property type="protein sequence ID" value="ACV29688.1"/>
    <property type="molecule type" value="Genomic_DNA"/>
</dbReference>
<organism evidence="9 10">
    <name type="scientific">Anaerococcus prevotii (strain ATCC 9321 / DSM 20548 / JCM 6508 / NCTC 11806 / PC1)</name>
    <name type="common">Peptostreptococcus prevotii</name>
    <name type="synonym">Peptococcus prevotii</name>
    <dbReference type="NCBI Taxonomy" id="525919"/>
    <lineage>
        <taxon>Bacteria</taxon>
        <taxon>Bacillati</taxon>
        <taxon>Bacillota</taxon>
        <taxon>Tissierellia</taxon>
        <taxon>Tissierellales</taxon>
        <taxon>Peptoniphilaceae</taxon>
        <taxon>Anaerococcus</taxon>
    </lineage>
</organism>
<dbReference type="STRING" id="525919.Apre_1668"/>
<evidence type="ECO:0000256" key="7">
    <source>
        <dbReference type="RuleBase" id="RU363032"/>
    </source>
</evidence>
<dbReference type="PROSITE" id="PS50928">
    <property type="entry name" value="ABC_TM1"/>
    <property type="match status" value="1"/>
</dbReference>
<dbReference type="KEGG" id="apr:Apre_1668"/>
<dbReference type="HOGENOM" id="CLU_016047_1_2_9"/>
<keyword evidence="3" id="KW-1003">Cell membrane</keyword>
<feature type="transmembrane region" description="Helical" evidence="7">
    <location>
        <begin position="251"/>
        <end position="269"/>
    </location>
</feature>
<dbReference type="GO" id="GO:0005886">
    <property type="term" value="C:plasma membrane"/>
    <property type="evidence" value="ECO:0007669"/>
    <property type="project" value="UniProtKB-SubCell"/>
</dbReference>
<comment type="subcellular location">
    <subcellularLocation>
        <location evidence="1 7">Cell membrane</location>
        <topology evidence="1 7">Multi-pass membrane protein</topology>
    </subcellularLocation>
</comment>
<feature type="domain" description="ABC transmembrane type-1" evidence="8">
    <location>
        <begin position="70"/>
        <end position="269"/>
    </location>
</feature>
<feature type="transmembrane region" description="Helical" evidence="7">
    <location>
        <begin position="108"/>
        <end position="129"/>
    </location>
</feature>
<dbReference type="GO" id="GO:0055085">
    <property type="term" value="P:transmembrane transport"/>
    <property type="evidence" value="ECO:0007669"/>
    <property type="project" value="InterPro"/>
</dbReference>
<dbReference type="Proteomes" id="UP000002294">
    <property type="component" value="Chromosome"/>
</dbReference>
<evidence type="ECO:0000313" key="9">
    <source>
        <dbReference type="EMBL" id="ACV29688.1"/>
    </source>
</evidence>
<keyword evidence="6 7" id="KW-0472">Membrane</keyword>
<feature type="transmembrane region" description="Helical" evidence="7">
    <location>
        <begin position="149"/>
        <end position="171"/>
    </location>
</feature>
<keyword evidence="5 7" id="KW-1133">Transmembrane helix</keyword>
<proteinExistence type="inferred from homology"/>
<dbReference type="SUPFAM" id="SSF161098">
    <property type="entry name" value="MetI-like"/>
    <property type="match status" value="1"/>
</dbReference>
<comment type="similarity">
    <text evidence="7">Belongs to the binding-protein-dependent transport system permease family.</text>
</comment>
<evidence type="ECO:0000256" key="1">
    <source>
        <dbReference type="ARBA" id="ARBA00004651"/>
    </source>
</evidence>
<protein>
    <submittedName>
        <fullName evidence="9">Binding-protein-dependent transport systems inner membrane component</fullName>
    </submittedName>
</protein>
<dbReference type="OrthoDB" id="9787837at2"/>
<feature type="transmembrane region" description="Helical" evidence="7">
    <location>
        <begin position="69"/>
        <end position="96"/>
    </location>
</feature>
<keyword evidence="2 7" id="KW-0813">Transport</keyword>
<evidence type="ECO:0000256" key="4">
    <source>
        <dbReference type="ARBA" id="ARBA00022692"/>
    </source>
</evidence>
<feature type="transmembrane region" description="Helical" evidence="7">
    <location>
        <begin position="192"/>
        <end position="213"/>
    </location>
</feature>
<reference evidence="9 10" key="1">
    <citation type="journal article" date="2009" name="Stand. Genomic Sci.">
        <title>Complete genome sequence of Anaerococcus prevotii type strain (PC1).</title>
        <authorList>
            <person name="Labutti K."/>
            <person name="Pukall R."/>
            <person name="Steenblock K."/>
            <person name="Glavina Del Rio T."/>
            <person name="Tice H."/>
            <person name="Copeland A."/>
            <person name="Cheng J.F."/>
            <person name="Lucas S."/>
            <person name="Chen F."/>
            <person name="Nolan M."/>
            <person name="Bruce D."/>
            <person name="Goodwin L."/>
            <person name="Pitluck S."/>
            <person name="Ivanova N."/>
            <person name="Mavromatis K."/>
            <person name="Ovchinnikova G."/>
            <person name="Pati A."/>
            <person name="Chen A."/>
            <person name="Palaniappan K."/>
            <person name="Land M."/>
            <person name="Hauser L."/>
            <person name="Chang Y.J."/>
            <person name="Jeffries C.D."/>
            <person name="Chain P."/>
            <person name="Saunders E."/>
            <person name="Brettin T."/>
            <person name="Detter J.C."/>
            <person name="Han C."/>
            <person name="Goker M."/>
            <person name="Bristow J."/>
            <person name="Eisen J.A."/>
            <person name="Markowitz V."/>
            <person name="Hugenholtz P."/>
            <person name="Kyrpides N.C."/>
            <person name="Klenk H.P."/>
            <person name="Lapidus A."/>
        </authorList>
    </citation>
    <scope>NUCLEOTIDE SEQUENCE [LARGE SCALE GENOMIC DNA]</scope>
    <source>
        <strain evidence="10">ATCC 9321 / DSM 20548 / JCM 6508 / NCTC 11806 / PC1</strain>
    </source>
</reference>